<organism evidence="2 3">
    <name type="scientific">Denticeps clupeoides</name>
    <name type="common">denticle herring</name>
    <dbReference type="NCBI Taxonomy" id="299321"/>
    <lineage>
        <taxon>Eukaryota</taxon>
        <taxon>Metazoa</taxon>
        <taxon>Chordata</taxon>
        <taxon>Craniata</taxon>
        <taxon>Vertebrata</taxon>
        <taxon>Euteleostomi</taxon>
        <taxon>Actinopterygii</taxon>
        <taxon>Neopterygii</taxon>
        <taxon>Teleostei</taxon>
        <taxon>Clupei</taxon>
        <taxon>Clupeiformes</taxon>
        <taxon>Denticipitoidei</taxon>
        <taxon>Denticipitidae</taxon>
        <taxon>Denticeps</taxon>
    </lineage>
</organism>
<feature type="domain" description="B30.2/SPRY" evidence="1">
    <location>
        <begin position="1"/>
        <end position="111"/>
    </location>
</feature>
<proteinExistence type="predicted"/>
<dbReference type="PANTHER" id="PTHR12245">
    <property type="entry name" value="SPRY DOMAIN CONTAINING SOCS BOX PROTEIN"/>
    <property type="match status" value="1"/>
</dbReference>
<accession>A0AAY4BKI1</accession>
<dbReference type="InterPro" id="IPR013320">
    <property type="entry name" value="ConA-like_dom_sf"/>
</dbReference>
<protein>
    <recommendedName>
        <fullName evidence="1">B30.2/SPRY domain-containing protein</fullName>
    </recommendedName>
</protein>
<dbReference type="AlphaFoldDB" id="A0AAY4BKI1"/>
<dbReference type="InterPro" id="IPR001870">
    <property type="entry name" value="B30.2/SPRY"/>
</dbReference>
<dbReference type="InterPro" id="IPR003877">
    <property type="entry name" value="SPRY_dom"/>
</dbReference>
<sequence>MQPPSPWTTPRYKALVGGDSCSWGWELSTNQLWHSGKEVGPYPTGPGRPLEVPGHVLVVVDADAGTLGYAVDEFYLGVAFEGLPKGVELFPTISCVWGGARIYLRYINGASRMYDPRKHETKERPLH</sequence>
<dbReference type="Ensembl" id="ENSDCDT00010023511.1">
    <property type="protein sequence ID" value="ENSDCDP00010021408.1"/>
    <property type="gene ID" value="ENSDCDG00010010510.1"/>
</dbReference>
<dbReference type="PANTHER" id="PTHR12245:SF15">
    <property type="entry name" value="SPRY DOMAIN-CONTAINING SOCS BOX PROTEIN 2-LIKE ISOFORM X1"/>
    <property type="match status" value="1"/>
</dbReference>
<dbReference type="SUPFAM" id="SSF49899">
    <property type="entry name" value="Concanavalin A-like lectins/glucanases"/>
    <property type="match status" value="1"/>
</dbReference>
<dbReference type="PROSITE" id="PS50188">
    <property type="entry name" value="B302_SPRY"/>
    <property type="match status" value="1"/>
</dbReference>
<reference evidence="2" key="2">
    <citation type="submission" date="2025-09" db="UniProtKB">
        <authorList>
            <consortium name="Ensembl"/>
        </authorList>
    </citation>
    <scope>IDENTIFICATION</scope>
</reference>
<dbReference type="Pfam" id="PF00622">
    <property type="entry name" value="SPRY"/>
    <property type="match status" value="1"/>
</dbReference>
<keyword evidence="3" id="KW-1185">Reference proteome</keyword>
<dbReference type="GO" id="GO:0016567">
    <property type="term" value="P:protein ubiquitination"/>
    <property type="evidence" value="ECO:0007669"/>
    <property type="project" value="UniProtKB-ARBA"/>
</dbReference>
<dbReference type="GO" id="GO:0043161">
    <property type="term" value="P:proteasome-mediated ubiquitin-dependent protein catabolic process"/>
    <property type="evidence" value="ECO:0007669"/>
    <property type="project" value="TreeGrafter"/>
</dbReference>
<evidence type="ECO:0000313" key="2">
    <source>
        <dbReference type="Ensembl" id="ENSDCDP00010021408.1"/>
    </source>
</evidence>
<name>A0AAY4BKI1_9TELE</name>
<dbReference type="InterPro" id="IPR050672">
    <property type="entry name" value="FBXO45-Fsn/SPSB_families"/>
</dbReference>
<dbReference type="Gene3D" id="2.60.120.920">
    <property type="match status" value="1"/>
</dbReference>
<dbReference type="Proteomes" id="UP000694580">
    <property type="component" value="Unplaced"/>
</dbReference>
<dbReference type="GO" id="GO:0019005">
    <property type="term" value="C:SCF ubiquitin ligase complex"/>
    <property type="evidence" value="ECO:0007669"/>
    <property type="project" value="TreeGrafter"/>
</dbReference>
<evidence type="ECO:0000313" key="3">
    <source>
        <dbReference type="Proteomes" id="UP000694580"/>
    </source>
</evidence>
<dbReference type="InterPro" id="IPR043136">
    <property type="entry name" value="B30.2/SPRY_sf"/>
</dbReference>
<dbReference type="GeneTree" id="ENSGT01030000234629"/>
<evidence type="ECO:0000259" key="1">
    <source>
        <dbReference type="PROSITE" id="PS50188"/>
    </source>
</evidence>
<reference evidence="2" key="1">
    <citation type="submission" date="2025-08" db="UniProtKB">
        <authorList>
            <consortium name="Ensembl"/>
        </authorList>
    </citation>
    <scope>IDENTIFICATION</scope>
</reference>